<sequence>MKSTLKLSLIAGLLAVAGIAYAGQRGGQWHEQCDPMMGPGSSMQGHGMRQDRMGKMDPARMQARMEQRDAMLKAQLKLTAAQEGAWKTFTEARKPAAMQTMPQRPDPIEMAKLTTPERLDKMKALRTERMTAMNAAMEKHEAATKTFYAALTLEQQKVFDVAAGPGQRGGKGGRMAPPPAPAAKL</sequence>
<feature type="compositionally biased region" description="Pro residues" evidence="1">
    <location>
        <begin position="176"/>
        <end position="185"/>
    </location>
</feature>
<keyword evidence="2" id="KW-0732">Signal</keyword>
<evidence type="ECO:0008006" key="5">
    <source>
        <dbReference type="Google" id="ProtNLM"/>
    </source>
</evidence>
<evidence type="ECO:0000313" key="3">
    <source>
        <dbReference type="EMBL" id="OQW86587.1"/>
    </source>
</evidence>
<dbReference type="InterPro" id="IPR012899">
    <property type="entry name" value="LTXXQ"/>
</dbReference>
<dbReference type="AlphaFoldDB" id="A0A1W9KQU6"/>
<evidence type="ECO:0000256" key="1">
    <source>
        <dbReference type="SAM" id="MobiDB-lite"/>
    </source>
</evidence>
<name>A0A1W9KQU6_9BURK</name>
<comment type="caution">
    <text evidence="3">The sequence shown here is derived from an EMBL/GenBank/DDBJ whole genome shotgun (WGS) entry which is preliminary data.</text>
</comment>
<evidence type="ECO:0000313" key="4">
    <source>
        <dbReference type="Proteomes" id="UP000192505"/>
    </source>
</evidence>
<dbReference type="EMBL" id="MTEI01000015">
    <property type="protein sequence ID" value="OQW86587.1"/>
    <property type="molecule type" value="Genomic_DNA"/>
</dbReference>
<feature type="chain" id="PRO_5012890867" description="LTXXQ motif family protein" evidence="2">
    <location>
        <begin position="23"/>
        <end position="185"/>
    </location>
</feature>
<dbReference type="GO" id="GO:0042597">
    <property type="term" value="C:periplasmic space"/>
    <property type="evidence" value="ECO:0007669"/>
    <property type="project" value="InterPro"/>
</dbReference>
<dbReference type="Proteomes" id="UP000192505">
    <property type="component" value="Unassembled WGS sequence"/>
</dbReference>
<gene>
    <name evidence="3" type="ORF">BWK72_17085</name>
</gene>
<protein>
    <recommendedName>
        <fullName evidence="5">LTXXQ motif family protein</fullName>
    </recommendedName>
</protein>
<accession>A0A1W9KQU6</accession>
<evidence type="ECO:0000256" key="2">
    <source>
        <dbReference type="SAM" id="SignalP"/>
    </source>
</evidence>
<dbReference type="Pfam" id="PF07813">
    <property type="entry name" value="LTXXQ"/>
    <property type="match status" value="1"/>
</dbReference>
<feature type="region of interest" description="Disordered" evidence="1">
    <location>
        <begin position="163"/>
        <end position="185"/>
    </location>
</feature>
<reference evidence="3 4" key="1">
    <citation type="submission" date="2017-01" db="EMBL/GenBank/DDBJ databases">
        <title>Novel large sulfur bacteria in the metagenomes of groundwater-fed chemosynthetic microbial mats in the Lake Huron basin.</title>
        <authorList>
            <person name="Sharrar A.M."/>
            <person name="Flood B.E."/>
            <person name="Bailey J.V."/>
            <person name="Jones D.S."/>
            <person name="Biddanda B."/>
            <person name="Ruberg S.A."/>
            <person name="Marcus D.N."/>
            <person name="Dick G.J."/>
        </authorList>
    </citation>
    <scope>NUCLEOTIDE SEQUENCE [LARGE SCALE GENOMIC DNA]</scope>
    <source>
        <strain evidence="3">A7</strain>
    </source>
</reference>
<feature type="signal peptide" evidence="2">
    <location>
        <begin position="1"/>
        <end position="22"/>
    </location>
</feature>
<proteinExistence type="predicted"/>
<organism evidence="3 4">
    <name type="scientific">Rhodoferax ferrireducens</name>
    <dbReference type="NCBI Taxonomy" id="192843"/>
    <lineage>
        <taxon>Bacteria</taxon>
        <taxon>Pseudomonadati</taxon>
        <taxon>Pseudomonadota</taxon>
        <taxon>Betaproteobacteria</taxon>
        <taxon>Burkholderiales</taxon>
        <taxon>Comamonadaceae</taxon>
        <taxon>Rhodoferax</taxon>
    </lineage>
</organism>